<dbReference type="PROSITE" id="PS50011">
    <property type="entry name" value="PROTEIN_KINASE_DOM"/>
    <property type="match status" value="1"/>
</dbReference>
<dbReference type="SUPFAM" id="SSF56112">
    <property type="entry name" value="Protein kinase-like (PK-like)"/>
    <property type="match status" value="1"/>
</dbReference>
<accession>A0A6C0K2W7</accession>
<dbReference type="InterPro" id="IPR000719">
    <property type="entry name" value="Prot_kinase_dom"/>
</dbReference>
<organism evidence="2">
    <name type="scientific">viral metagenome</name>
    <dbReference type="NCBI Taxonomy" id="1070528"/>
    <lineage>
        <taxon>unclassified sequences</taxon>
        <taxon>metagenomes</taxon>
        <taxon>organismal metagenomes</taxon>
    </lineage>
</organism>
<dbReference type="Pfam" id="PF07714">
    <property type="entry name" value="PK_Tyr_Ser-Thr"/>
    <property type="match status" value="1"/>
</dbReference>
<reference evidence="2" key="1">
    <citation type="journal article" date="2020" name="Nature">
        <title>Giant virus diversity and host interactions through global metagenomics.</title>
        <authorList>
            <person name="Schulz F."/>
            <person name="Roux S."/>
            <person name="Paez-Espino D."/>
            <person name="Jungbluth S."/>
            <person name="Walsh D.A."/>
            <person name="Denef V.J."/>
            <person name="McMahon K.D."/>
            <person name="Konstantinidis K.T."/>
            <person name="Eloe-Fadrosh E.A."/>
            <person name="Kyrpides N.C."/>
            <person name="Woyke T."/>
        </authorList>
    </citation>
    <scope>NUCLEOTIDE SEQUENCE</scope>
    <source>
        <strain evidence="2">GVMAG-S-1101169-75</strain>
    </source>
</reference>
<dbReference type="EMBL" id="MN740785">
    <property type="protein sequence ID" value="QHU11481.1"/>
    <property type="molecule type" value="Genomic_DNA"/>
</dbReference>
<dbReference type="Gene3D" id="1.10.510.10">
    <property type="entry name" value="Transferase(Phosphotransferase) domain 1"/>
    <property type="match status" value="1"/>
</dbReference>
<dbReference type="AlphaFoldDB" id="A0A6C0K2W7"/>
<proteinExistence type="predicted"/>
<dbReference type="GO" id="GO:0004672">
    <property type="term" value="F:protein kinase activity"/>
    <property type="evidence" value="ECO:0007669"/>
    <property type="project" value="InterPro"/>
</dbReference>
<dbReference type="GO" id="GO:0005524">
    <property type="term" value="F:ATP binding"/>
    <property type="evidence" value="ECO:0007669"/>
    <property type="project" value="InterPro"/>
</dbReference>
<evidence type="ECO:0000259" key="1">
    <source>
        <dbReference type="PROSITE" id="PS50011"/>
    </source>
</evidence>
<protein>
    <recommendedName>
        <fullName evidence="1">Protein kinase domain-containing protein</fullName>
    </recommendedName>
</protein>
<dbReference type="InterPro" id="IPR001245">
    <property type="entry name" value="Ser-Thr/Tyr_kinase_cat_dom"/>
</dbReference>
<evidence type="ECO:0000313" key="2">
    <source>
        <dbReference type="EMBL" id="QHU11481.1"/>
    </source>
</evidence>
<sequence length="103" mass="12170">MEYLKDYIPLTTNNLNSLSAKEKWRIYEIVASTIYDLHYVKFTHGDIHISRNIMYHPLSKKVKVIDFGYSQCLDHTNSSDTKNAIQKDFKSLERLYKKFFNGS</sequence>
<name>A0A6C0K2W7_9ZZZZ</name>
<dbReference type="InterPro" id="IPR011009">
    <property type="entry name" value="Kinase-like_dom_sf"/>
</dbReference>
<feature type="domain" description="Protein kinase" evidence="1">
    <location>
        <begin position="1"/>
        <end position="103"/>
    </location>
</feature>